<keyword evidence="10" id="KW-1185">Reference proteome</keyword>
<keyword evidence="1" id="KW-0808">Transferase</keyword>
<feature type="compositionally biased region" description="Acidic residues" evidence="7">
    <location>
        <begin position="7"/>
        <end position="16"/>
    </location>
</feature>
<feature type="domain" description="Protein kinase" evidence="8">
    <location>
        <begin position="176"/>
        <end position="415"/>
    </location>
</feature>
<name>A7S149_NEMVE</name>
<dbReference type="Gene3D" id="1.10.510.10">
    <property type="entry name" value="Transferase(Phosphotransferase) domain 1"/>
    <property type="match status" value="1"/>
</dbReference>
<protein>
    <recommendedName>
        <fullName evidence="8">Protein kinase domain-containing protein</fullName>
    </recommendedName>
</protein>
<dbReference type="InterPro" id="IPR050538">
    <property type="entry name" value="MAP_kinase_kinase_kinase"/>
</dbReference>
<evidence type="ECO:0000256" key="5">
    <source>
        <dbReference type="PROSITE-ProRule" id="PRU10141"/>
    </source>
</evidence>
<keyword evidence="6" id="KW-0723">Serine/threonine-protein kinase</keyword>
<evidence type="ECO:0000256" key="7">
    <source>
        <dbReference type="SAM" id="MobiDB-lite"/>
    </source>
</evidence>
<dbReference type="PROSITE" id="PS00107">
    <property type="entry name" value="PROTEIN_KINASE_ATP"/>
    <property type="match status" value="1"/>
</dbReference>
<feature type="region of interest" description="Disordered" evidence="7">
    <location>
        <begin position="1"/>
        <end position="120"/>
    </location>
</feature>
<dbReference type="GO" id="GO:0004674">
    <property type="term" value="F:protein serine/threonine kinase activity"/>
    <property type="evidence" value="ECO:0007669"/>
    <property type="project" value="UniProtKB-KW"/>
</dbReference>
<dbReference type="EMBL" id="DS469563">
    <property type="protein sequence ID" value="EDO42576.1"/>
    <property type="molecule type" value="Genomic_DNA"/>
</dbReference>
<feature type="compositionally biased region" description="Polar residues" evidence="7">
    <location>
        <begin position="71"/>
        <end position="85"/>
    </location>
</feature>
<dbReference type="SUPFAM" id="SSF56112">
    <property type="entry name" value="Protein kinase-like (PK-like)"/>
    <property type="match status" value="1"/>
</dbReference>
<evidence type="ECO:0000313" key="9">
    <source>
        <dbReference type="EMBL" id="EDO42576.1"/>
    </source>
</evidence>
<keyword evidence="2 5" id="KW-0547">Nucleotide-binding</keyword>
<feature type="compositionally biased region" description="Basic and acidic residues" evidence="7">
    <location>
        <begin position="30"/>
        <end position="49"/>
    </location>
</feature>
<dbReference type="AlphaFoldDB" id="A7S149"/>
<evidence type="ECO:0000256" key="2">
    <source>
        <dbReference type="ARBA" id="ARBA00022741"/>
    </source>
</evidence>
<comment type="similarity">
    <text evidence="6">Belongs to the protein kinase superfamily.</text>
</comment>
<evidence type="ECO:0000259" key="8">
    <source>
        <dbReference type="PROSITE" id="PS50011"/>
    </source>
</evidence>
<dbReference type="Gene3D" id="6.10.140.2120">
    <property type="match status" value="1"/>
</dbReference>
<evidence type="ECO:0000256" key="4">
    <source>
        <dbReference type="ARBA" id="ARBA00022840"/>
    </source>
</evidence>
<proteinExistence type="inferred from homology"/>
<dbReference type="HOGENOM" id="CLU_662776_0_0_1"/>
<keyword evidence="4 5" id="KW-0067">ATP-binding</keyword>
<keyword evidence="3" id="KW-0418">Kinase</keyword>
<sequence length="415" mass="46240">MCHYDENTELELEPQEDAGRPGDNLSNLRSRLEDLALSRPPNSDEDHGDGLTLPPSPPVDDFNLDEEHSCEATTTSSDEFGSSNRPFPARSVSVPPQGHRTGDNIDSASAKSEPWGGRTFQDRLSSASSVLPSELNNEERQILIPPLDGKGQFGRWPMERLPVSDSGQFLEGDQWWSTGVHLGEGASGQCFTASLITESIKKTATETISQNEEEKDQAVSLDKETDVFCCKYCQVEVNILLEASRKNILQIVTFYGAAIYKRDVCIFMELMCGSVAFLYKEEYEAPLPEHLYIPFTTDILKAVEFMHGNGFIHNDIKGANVLVDDKGRTAKLTDFGSASSSENKVLNSSFEDDIWLVGCFILEMMNAERPCCAMLKSGRQQRDFTENIPQGDNQITHAVARGFFYFSKRKDWDGC</sequence>
<dbReference type="GO" id="GO:0000165">
    <property type="term" value="P:MAPK cascade"/>
    <property type="evidence" value="ECO:0000318"/>
    <property type="project" value="GO_Central"/>
</dbReference>
<dbReference type="GO" id="GO:0005524">
    <property type="term" value="F:ATP binding"/>
    <property type="evidence" value="ECO:0007669"/>
    <property type="project" value="UniProtKB-UniRule"/>
</dbReference>
<dbReference type="PROSITE" id="PS50011">
    <property type="entry name" value="PROTEIN_KINASE_DOM"/>
    <property type="match status" value="1"/>
</dbReference>
<dbReference type="InterPro" id="IPR011009">
    <property type="entry name" value="Kinase-like_dom_sf"/>
</dbReference>
<dbReference type="InterPro" id="IPR017441">
    <property type="entry name" value="Protein_kinase_ATP_BS"/>
</dbReference>
<organism evidence="9 10">
    <name type="scientific">Nematostella vectensis</name>
    <name type="common">Starlet sea anemone</name>
    <dbReference type="NCBI Taxonomy" id="45351"/>
    <lineage>
        <taxon>Eukaryota</taxon>
        <taxon>Metazoa</taxon>
        <taxon>Cnidaria</taxon>
        <taxon>Anthozoa</taxon>
        <taxon>Hexacorallia</taxon>
        <taxon>Actiniaria</taxon>
        <taxon>Edwardsiidae</taxon>
        <taxon>Nematostella</taxon>
    </lineage>
</organism>
<evidence type="ECO:0000313" key="10">
    <source>
        <dbReference type="Proteomes" id="UP000001593"/>
    </source>
</evidence>
<dbReference type="PROSITE" id="PS00108">
    <property type="entry name" value="PROTEIN_KINASE_ST"/>
    <property type="match status" value="1"/>
</dbReference>
<gene>
    <name evidence="9" type="ORF">NEMVEDRAFT_v1g205193</name>
</gene>
<dbReference type="STRING" id="45351.A7S149"/>
<feature type="binding site" evidence="5">
    <location>
        <position position="202"/>
    </location>
    <ligand>
        <name>ATP</name>
        <dbReference type="ChEBI" id="CHEBI:30616"/>
    </ligand>
</feature>
<dbReference type="Pfam" id="PF00069">
    <property type="entry name" value="Pkinase"/>
    <property type="match status" value="1"/>
</dbReference>
<dbReference type="PANTHER" id="PTHR48016">
    <property type="entry name" value="MAP KINASE KINASE KINASE SSK2-RELATED-RELATED"/>
    <property type="match status" value="1"/>
</dbReference>
<dbReference type="InterPro" id="IPR008271">
    <property type="entry name" value="Ser/Thr_kinase_AS"/>
</dbReference>
<dbReference type="PhylomeDB" id="A7S149"/>
<dbReference type="InParanoid" id="A7S149"/>
<reference evidence="9 10" key="1">
    <citation type="journal article" date="2007" name="Science">
        <title>Sea anemone genome reveals ancestral eumetazoan gene repertoire and genomic organization.</title>
        <authorList>
            <person name="Putnam N.H."/>
            <person name="Srivastava M."/>
            <person name="Hellsten U."/>
            <person name="Dirks B."/>
            <person name="Chapman J."/>
            <person name="Salamov A."/>
            <person name="Terry A."/>
            <person name="Shapiro H."/>
            <person name="Lindquist E."/>
            <person name="Kapitonov V.V."/>
            <person name="Jurka J."/>
            <person name="Genikhovich G."/>
            <person name="Grigoriev I.V."/>
            <person name="Lucas S.M."/>
            <person name="Steele R.E."/>
            <person name="Finnerty J.R."/>
            <person name="Technau U."/>
            <person name="Martindale M.Q."/>
            <person name="Rokhsar D.S."/>
        </authorList>
    </citation>
    <scope>NUCLEOTIDE SEQUENCE [LARGE SCALE GENOMIC DNA]</scope>
    <source>
        <strain evidence="10">CH2 X CH6</strain>
    </source>
</reference>
<dbReference type="InterPro" id="IPR000719">
    <property type="entry name" value="Prot_kinase_dom"/>
</dbReference>
<dbReference type="PANTHER" id="PTHR48016:SF56">
    <property type="entry name" value="MAPKK KINASE"/>
    <property type="match status" value="1"/>
</dbReference>
<dbReference type="Proteomes" id="UP000001593">
    <property type="component" value="Unassembled WGS sequence"/>
</dbReference>
<dbReference type="SMART" id="SM00220">
    <property type="entry name" value="S_TKc"/>
    <property type="match status" value="1"/>
</dbReference>
<dbReference type="eggNOG" id="KOG4645">
    <property type="taxonomic scope" value="Eukaryota"/>
</dbReference>
<accession>A7S149</accession>
<evidence type="ECO:0000256" key="3">
    <source>
        <dbReference type="ARBA" id="ARBA00022777"/>
    </source>
</evidence>
<evidence type="ECO:0000256" key="6">
    <source>
        <dbReference type="RuleBase" id="RU000304"/>
    </source>
</evidence>
<evidence type="ECO:0000256" key="1">
    <source>
        <dbReference type="ARBA" id="ARBA00022679"/>
    </source>
</evidence>